<feature type="compositionally biased region" description="Low complexity" evidence="1">
    <location>
        <begin position="483"/>
        <end position="496"/>
    </location>
</feature>
<feature type="compositionally biased region" description="Low complexity" evidence="1">
    <location>
        <begin position="423"/>
        <end position="460"/>
    </location>
</feature>
<feature type="region of interest" description="Disordered" evidence="1">
    <location>
        <begin position="132"/>
        <end position="301"/>
    </location>
</feature>
<feature type="compositionally biased region" description="Polar residues" evidence="1">
    <location>
        <begin position="472"/>
        <end position="482"/>
    </location>
</feature>
<sequence>MTAPSLPPPVPLNLPEPAYGYRRPPSPLRNGTTIDLTTGEISDDGSIDASEESDSRQWTRSHSPSPSVAKFAANFAQRVGSLVNSMSSRGGLPTDEELEAEAERERERSRREAERILEQERLTVEERVLAMLQTQGDTAKSLPNPPSRAQTMPATPESPSSAQKEQSWWAVAKSRLTPTKEPLTPAQQIIQDTKAREKETEKEKRKSSKISRKSNEWPSASEGKFEDPAFIQLGRAAAGAPPPSRPISAAPSAVPSSPSSRPIGVFGTPPSLAASPLRTNEGTSASPSRAPPPVYAQFNSEGTLDVPGTLLTIVKRFEKLEKWTVGHVRALEERMDDVERWLVEKEKDKDDPSSRRQGGGASGFEGVVNDMREEVAELSGRIGELGREMARIVASPANLSSGPRRSSASFGRAPSTNSMAVRSISTHIITSPTSTPPKVAQSTSPPSSAAAASSRASRTRLPYPTGDYATPPDSTMLNQGLFSPTSSPPGSVTSATKTRNLSISGMPSQPSRSDSMSPSGLPRSGSPQASSPTALYSSNEPGWRQLSVSPTPRKRYTVALGAPLTSADRAERDGSSIHIPSDSQELGTAYFSTSPRSATPANDAGEDSDTALRMNDETIGKSAARGGALGVPSDIHGAGATSQAVKPLKRTRPHSMYSPQTAQGLAAPSPVTPLNVRLRSRSTDRFGLGISDALGAPIPANSGKFVDPLVVRKQTKEALSVSVPPAPKVMPGKPKVPVNQLVAFFDQEKANK</sequence>
<feature type="compositionally biased region" description="Low complexity" evidence="1">
    <location>
        <begin position="507"/>
        <end position="522"/>
    </location>
</feature>
<organism evidence="2 3">
    <name type="scientific">Obba rivulosa</name>
    <dbReference type="NCBI Taxonomy" id="1052685"/>
    <lineage>
        <taxon>Eukaryota</taxon>
        <taxon>Fungi</taxon>
        <taxon>Dikarya</taxon>
        <taxon>Basidiomycota</taxon>
        <taxon>Agaricomycotina</taxon>
        <taxon>Agaricomycetes</taxon>
        <taxon>Polyporales</taxon>
        <taxon>Gelatoporiaceae</taxon>
        <taxon>Obba</taxon>
    </lineage>
</organism>
<evidence type="ECO:0000313" key="2">
    <source>
        <dbReference type="EMBL" id="OCH86696.1"/>
    </source>
</evidence>
<evidence type="ECO:0000256" key="1">
    <source>
        <dbReference type="SAM" id="MobiDB-lite"/>
    </source>
</evidence>
<feature type="region of interest" description="Disordered" evidence="1">
    <location>
        <begin position="395"/>
        <end position="609"/>
    </location>
</feature>
<feature type="compositionally biased region" description="Basic and acidic residues" evidence="1">
    <location>
        <begin position="193"/>
        <end position="204"/>
    </location>
</feature>
<feature type="compositionally biased region" description="Polar residues" evidence="1">
    <location>
        <begin position="581"/>
        <end position="600"/>
    </location>
</feature>
<dbReference type="OrthoDB" id="3269842at2759"/>
<feature type="compositionally biased region" description="Polar residues" evidence="1">
    <location>
        <begin position="147"/>
        <end position="166"/>
    </location>
</feature>
<dbReference type="EMBL" id="KV722516">
    <property type="protein sequence ID" value="OCH86696.1"/>
    <property type="molecule type" value="Genomic_DNA"/>
</dbReference>
<protein>
    <submittedName>
        <fullName evidence="2">Uncharacterized protein</fullName>
    </submittedName>
</protein>
<dbReference type="AlphaFoldDB" id="A0A8E2DH75"/>
<keyword evidence="3" id="KW-1185">Reference proteome</keyword>
<evidence type="ECO:0000313" key="3">
    <source>
        <dbReference type="Proteomes" id="UP000250043"/>
    </source>
</evidence>
<feature type="region of interest" description="Disordered" evidence="1">
    <location>
        <begin position="343"/>
        <end position="369"/>
    </location>
</feature>
<accession>A0A8E2DH75</accession>
<dbReference type="Proteomes" id="UP000250043">
    <property type="component" value="Unassembled WGS sequence"/>
</dbReference>
<gene>
    <name evidence="2" type="ORF">OBBRIDRAFT_737562</name>
</gene>
<feature type="compositionally biased region" description="Basic and acidic residues" evidence="1">
    <location>
        <begin position="101"/>
        <end position="118"/>
    </location>
</feature>
<feature type="compositionally biased region" description="Low complexity" evidence="1">
    <location>
        <begin position="246"/>
        <end position="262"/>
    </location>
</feature>
<feature type="compositionally biased region" description="Basic and acidic residues" evidence="1">
    <location>
        <begin position="343"/>
        <end position="354"/>
    </location>
</feature>
<feature type="compositionally biased region" description="Polar residues" evidence="1">
    <location>
        <begin position="56"/>
        <end position="66"/>
    </location>
</feature>
<proteinExistence type="predicted"/>
<feature type="region of interest" description="Disordered" evidence="1">
    <location>
        <begin position="1"/>
        <end position="69"/>
    </location>
</feature>
<feature type="compositionally biased region" description="Polar residues" evidence="1">
    <location>
        <begin position="525"/>
        <end position="550"/>
    </location>
</feature>
<feature type="compositionally biased region" description="Polar residues" evidence="1">
    <location>
        <begin position="397"/>
        <end position="420"/>
    </location>
</feature>
<feature type="compositionally biased region" description="Polar residues" evidence="1">
    <location>
        <begin position="277"/>
        <end position="287"/>
    </location>
</feature>
<feature type="compositionally biased region" description="Polar residues" evidence="1">
    <location>
        <begin position="497"/>
        <end position="506"/>
    </location>
</feature>
<reference evidence="2 3" key="1">
    <citation type="submission" date="2016-07" db="EMBL/GenBank/DDBJ databases">
        <title>Draft genome of the white-rot fungus Obba rivulosa 3A-2.</title>
        <authorList>
            <consortium name="DOE Joint Genome Institute"/>
            <person name="Miettinen O."/>
            <person name="Riley R."/>
            <person name="Acob R."/>
            <person name="Barry K."/>
            <person name="Cullen D."/>
            <person name="De Vries R."/>
            <person name="Hainaut M."/>
            <person name="Hatakka A."/>
            <person name="Henrissat B."/>
            <person name="Hilden K."/>
            <person name="Kuo R."/>
            <person name="Labutti K."/>
            <person name="Lipzen A."/>
            <person name="Makela M.R."/>
            <person name="Sandor L."/>
            <person name="Spatafora J.W."/>
            <person name="Grigoriev I.V."/>
            <person name="Hibbett D.S."/>
        </authorList>
    </citation>
    <scope>NUCLEOTIDE SEQUENCE [LARGE SCALE GENOMIC DNA]</scope>
    <source>
        <strain evidence="2 3">3A-2</strain>
    </source>
</reference>
<feature type="compositionally biased region" description="Acidic residues" evidence="1">
    <location>
        <begin position="41"/>
        <end position="52"/>
    </location>
</feature>
<feature type="compositionally biased region" description="Pro residues" evidence="1">
    <location>
        <begin position="1"/>
        <end position="14"/>
    </location>
</feature>
<feature type="region of interest" description="Disordered" evidence="1">
    <location>
        <begin position="632"/>
        <end position="670"/>
    </location>
</feature>
<feature type="region of interest" description="Disordered" evidence="1">
    <location>
        <begin position="84"/>
        <end position="118"/>
    </location>
</feature>
<feature type="compositionally biased region" description="Polar residues" evidence="1">
    <location>
        <begin position="29"/>
        <end position="40"/>
    </location>
</feature>
<name>A0A8E2DH75_9APHY</name>